<name>A0A4R7LKA3_9RHOB</name>
<dbReference type="EMBL" id="SOBH01000002">
    <property type="protein sequence ID" value="TDT74831.1"/>
    <property type="molecule type" value="Genomic_DNA"/>
</dbReference>
<evidence type="ECO:0000313" key="2">
    <source>
        <dbReference type="Proteomes" id="UP000294563"/>
    </source>
</evidence>
<comment type="caution">
    <text evidence="1">The sequence shown here is derived from an EMBL/GenBank/DDBJ whole genome shotgun (WGS) entry which is preliminary data.</text>
</comment>
<dbReference type="AlphaFoldDB" id="A0A4R7LKA3"/>
<dbReference type="RefSeq" id="WP_162848054.1">
    <property type="nucleotide sequence ID" value="NZ_SOBH01000002.1"/>
</dbReference>
<proteinExistence type="predicted"/>
<reference evidence="1 2" key="1">
    <citation type="submission" date="2019-03" db="EMBL/GenBank/DDBJ databases">
        <title>Genomic Encyclopedia of Archaeal and Bacterial Type Strains, Phase II (KMG-II): from individual species to whole genera.</title>
        <authorList>
            <person name="Goeker M."/>
        </authorList>
    </citation>
    <scope>NUCLEOTIDE SEQUENCE [LARGE SCALE GENOMIC DNA]</scope>
    <source>
        <strain evidence="1 2">DSM 29467</strain>
    </source>
</reference>
<gene>
    <name evidence="1" type="ORF">BDE40_1548</name>
</gene>
<keyword evidence="2" id="KW-1185">Reference proteome</keyword>
<accession>A0A4R7LKA3</accession>
<evidence type="ECO:0000313" key="1">
    <source>
        <dbReference type="EMBL" id="TDT74831.1"/>
    </source>
</evidence>
<dbReference type="Proteomes" id="UP000294563">
    <property type="component" value="Unassembled WGS sequence"/>
</dbReference>
<protein>
    <submittedName>
        <fullName evidence="1">Zincin-like metallopeptidase toxin 3 of polymorphic toxin system</fullName>
    </submittedName>
</protein>
<sequence length="177" mass="20738">MPVYTYPKRIWTTFFFKHWFPSIRTRKPKVAEAFQYEAGVSDAQLRSAFRFGDTPRFVEKKLVKRYAESNPGSRDISLSKDFVDELEAALSFSKPSWNGKYHAPTYLQGDIFLVLEATVLHEMVHFFQASSALTSVQYTREESKARRFENKAYGKQHMVSDGYLRKYFPKTSLIQRH</sequence>
<organism evidence="1 2">
    <name type="scientific">Litoreibacter halocynthiae</name>
    <dbReference type="NCBI Taxonomy" id="1242689"/>
    <lineage>
        <taxon>Bacteria</taxon>
        <taxon>Pseudomonadati</taxon>
        <taxon>Pseudomonadota</taxon>
        <taxon>Alphaproteobacteria</taxon>
        <taxon>Rhodobacterales</taxon>
        <taxon>Roseobacteraceae</taxon>
        <taxon>Litoreibacter</taxon>
    </lineage>
</organism>